<keyword evidence="2" id="KW-1185">Reference proteome</keyword>
<evidence type="ECO:0000313" key="1">
    <source>
        <dbReference type="EMBL" id="GHO89846.1"/>
    </source>
</evidence>
<organism evidence="1 2">
    <name type="scientific">Dictyobacter formicarum</name>
    <dbReference type="NCBI Taxonomy" id="2778368"/>
    <lineage>
        <taxon>Bacteria</taxon>
        <taxon>Bacillati</taxon>
        <taxon>Chloroflexota</taxon>
        <taxon>Ktedonobacteria</taxon>
        <taxon>Ktedonobacterales</taxon>
        <taxon>Dictyobacteraceae</taxon>
        <taxon>Dictyobacter</taxon>
    </lineage>
</organism>
<gene>
    <name evidence="1" type="ORF">KSZ_78520</name>
</gene>
<protein>
    <submittedName>
        <fullName evidence="1">Uncharacterized protein</fullName>
    </submittedName>
</protein>
<evidence type="ECO:0000313" key="2">
    <source>
        <dbReference type="Proteomes" id="UP000635565"/>
    </source>
</evidence>
<name>A0ABQ3VX22_9CHLR</name>
<comment type="caution">
    <text evidence="1">The sequence shown here is derived from an EMBL/GenBank/DDBJ whole genome shotgun (WGS) entry which is preliminary data.</text>
</comment>
<sequence>MVLYYLWGYSRPTAPAQLASVHIMTIEPQKIEQVQNNGWRVYTNQSYRQT</sequence>
<dbReference type="Proteomes" id="UP000635565">
    <property type="component" value="Unassembled WGS sequence"/>
</dbReference>
<accession>A0ABQ3VX22</accession>
<reference evidence="1 2" key="1">
    <citation type="journal article" date="2021" name="Int. J. Syst. Evol. Microbiol.">
        <title>Reticulibacter mediterranei gen. nov., sp. nov., within the new family Reticulibacteraceae fam. nov., and Ktedonospora formicarum gen. nov., sp. nov., Ktedonobacter robiniae sp. nov., Dictyobacter formicarum sp. nov. and Dictyobacter arantiisoli sp. nov., belonging to the class Ktedonobacteria.</title>
        <authorList>
            <person name="Yabe S."/>
            <person name="Zheng Y."/>
            <person name="Wang C.M."/>
            <person name="Sakai Y."/>
            <person name="Abe K."/>
            <person name="Yokota A."/>
            <person name="Donadio S."/>
            <person name="Cavaletti L."/>
            <person name="Monciardini P."/>
        </authorList>
    </citation>
    <scope>NUCLEOTIDE SEQUENCE [LARGE SCALE GENOMIC DNA]</scope>
    <source>
        <strain evidence="1 2">SOSP1-9</strain>
    </source>
</reference>
<proteinExistence type="predicted"/>
<dbReference type="EMBL" id="BNJJ01000047">
    <property type="protein sequence ID" value="GHO89846.1"/>
    <property type="molecule type" value="Genomic_DNA"/>
</dbReference>